<dbReference type="PROSITE" id="PS50943">
    <property type="entry name" value="HTH_CROC1"/>
    <property type="match status" value="1"/>
</dbReference>
<evidence type="ECO:0000313" key="11">
    <source>
        <dbReference type="EMBL" id="MEW1973821.1"/>
    </source>
</evidence>
<evidence type="ECO:0000256" key="7">
    <source>
        <dbReference type="ARBA" id="ARBA00022840"/>
    </source>
</evidence>
<evidence type="ECO:0000256" key="6">
    <source>
        <dbReference type="ARBA" id="ARBA00022741"/>
    </source>
</evidence>
<keyword evidence="7" id="KW-0067">ATP-binding</keyword>
<organism evidence="11 12">
    <name type="scientific">Microbacterium profundi</name>
    <dbReference type="NCBI Taxonomy" id="450380"/>
    <lineage>
        <taxon>Bacteria</taxon>
        <taxon>Bacillati</taxon>
        <taxon>Actinomycetota</taxon>
        <taxon>Actinomycetes</taxon>
        <taxon>Micrococcales</taxon>
        <taxon>Microbacteriaceae</taxon>
        <taxon>Microbacterium</taxon>
    </lineage>
</organism>
<dbReference type="EMBL" id="JBFBMH010000002">
    <property type="protein sequence ID" value="MEW1973821.1"/>
    <property type="molecule type" value="Genomic_DNA"/>
</dbReference>
<evidence type="ECO:0000259" key="10">
    <source>
        <dbReference type="PROSITE" id="PS50943"/>
    </source>
</evidence>
<dbReference type="Pfam" id="PF01909">
    <property type="entry name" value="NTP_transf_2"/>
    <property type="match status" value="1"/>
</dbReference>
<dbReference type="CDD" id="cd00093">
    <property type="entry name" value="HTH_XRE"/>
    <property type="match status" value="1"/>
</dbReference>
<dbReference type="Proteomes" id="UP001553715">
    <property type="component" value="Unassembled WGS sequence"/>
</dbReference>
<dbReference type="PANTHER" id="PTHR33571:SF12">
    <property type="entry name" value="BSL3053 PROTEIN"/>
    <property type="match status" value="1"/>
</dbReference>
<reference evidence="11 12" key="1">
    <citation type="submission" date="2024-06" db="EMBL/GenBank/DDBJ databases">
        <title>The Natural Products Discovery Center: Release of the First 8490 Sequenced Strains for Exploring Actinobacteria Biosynthetic Diversity.</title>
        <authorList>
            <person name="Kalkreuter E."/>
            <person name="Kautsar S.A."/>
            <person name="Yang D."/>
            <person name="Bader C.D."/>
            <person name="Teijaro C.N."/>
            <person name="Fluegel L."/>
            <person name="Davis C.M."/>
            <person name="Simpson J.R."/>
            <person name="Lauterbach L."/>
            <person name="Steele A.D."/>
            <person name="Gui C."/>
            <person name="Meng S."/>
            <person name="Li G."/>
            <person name="Viehrig K."/>
            <person name="Ye F."/>
            <person name="Su P."/>
            <person name="Kiefer A.F."/>
            <person name="Nichols A."/>
            <person name="Cepeda A.J."/>
            <person name="Yan W."/>
            <person name="Fan B."/>
            <person name="Jiang Y."/>
            <person name="Adhikari A."/>
            <person name="Zheng C.-J."/>
            <person name="Schuster L."/>
            <person name="Cowan T.M."/>
            <person name="Smanski M.J."/>
            <person name="Chevrette M.G."/>
            <person name="De Carvalho L.P.S."/>
            <person name="Shen B."/>
        </authorList>
    </citation>
    <scope>NUCLEOTIDE SEQUENCE [LARGE SCALE GENOMIC DNA]</scope>
    <source>
        <strain evidence="11 12">NPDC077434</strain>
    </source>
</reference>
<comment type="caution">
    <text evidence="11">The sequence shown here is derived from an EMBL/GenBank/DDBJ whole genome shotgun (WGS) entry which is preliminary data.</text>
</comment>
<dbReference type="Pfam" id="PF01381">
    <property type="entry name" value="HTH_3"/>
    <property type="match status" value="1"/>
</dbReference>
<dbReference type="CDD" id="cd05403">
    <property type="entry name" value="NT_KNTase_like"/>
    <property type="match status" value="1"/>
</dbReference>
<dbReference type="SUPFAM" id="SSF81301">
    <property type="entry name" value="Nucleotidyltransferase"/>
    <property type="match status" value="1"/>
</dbReference>
<keyword evidence="2" id="KW-1277">Toxin-antitoxin system</keyword>
<comment type="similarity">
    <text evidence="9">Belongs to the MntA antitoxin family.</text>
</comment>
<evidence type="ECO:0000256" key="3">
    <source>
        <dbReference type="ARBA" id="ARBA00022679"/>
    </source>
</evidence>
<dbReference type="InterPro" id="IPR052038">
    <property type="entry name" value="Type-VII_TA_antitoxin"/>
</dbReference>
<evidence type="ECO:0000256" key="4">
    <source>
        <dbReference type="ARBA" id="ARBA00022695"/>
    </source>
</evidence>
<dbReference type="SUPFAM" id="SSF47413">
    <property type="entry name" value="lambda repressor-like DNA-binding domains"/>
    <property type="match status" value="1"/>
</dbReference>
<dbReference type="PANTHER" id="PTHR33571">
    <property type="entry name" value="SSL8005 PROTEIN"/>
    <property type="match status" value="1"/>
</dbReference>
<dbReference type="Gene3D" id="1.10.260.40">
    <property type="entry name" value="lambda repressor-like DNA-binding domains"/>
    <property type="match status" value="1"/>
</dbReference>
<evidence type="ECO:0000256" key="5">
    <source>
        <dbReference type="ARBA" id="ARBA00022723"/>
    </source>
</evidence>
<keyword evidence="8" id="KW-0460">Magnesium</keyword>
<evidence type="ECO:0000313" key="12">
    <source>
        <dbReference type="Proteomes" id="UP001553715"/>
    </source>
</evidence>
<evidence type="ECO:0000256" key="9">
    <source>
        <dbReference type="ARBA" id="ARBA00038276"/>
    </source>
</evidence>
<feature type="domain" description="HTH cro/C1-type" evidence="10">
    <location>
        <begin position="4"/>
        <end position="43"/>
    </location>
</feature>
<dbReference type="InterPro" id="IPR010982">
    <property type="entry name" value="Lambda_DNA-bd_dom_sf"/>
</dbReference>
<proteinExistence type="inferred from homology"/>
<dbReference type="InterPro" id="IPR002934">
    <property type="entry name" value="Polymerase_NTP_transf_dom"/>
</dbReference>
<keyword evidence="4" id="KW-0548">Nucleotidyltransferase</keyword>
<name>A0ABV3LD37_9MICO</name>
<comment type="cofactor">
    <cofactor evidence="1">
        <name>Mg(2+)</name>
        <dbReference type="ChEBI" id="CHEBI:18420"/>
    </cofactor>
</comment>
<evidence type="ECO:0000256" key="1">
    <source>
        <dbReference type="ARBA" id="ARBA00001946"/>
    </source>
</evidence>
<keyword evidence="3" id="KW-0808">Transferase</keyword>
<evidence type="ECO:0000256" key="8">
    <source>
        <dbReference type="ARBA" id="ARBA00022842"/>
    </source>
</evidence>
<sequence length="152" mass="16257">MDDLRTMRLAAGLTQAELAARAGTARPNIAAYESGTKALSPELRTRLINAMRPRPSEALAGRETEVARIVAAYGATRVRVFGSTAKGDDTPESDLDLLVDFGTNTSLYTVVAMEDEISALLGVEVDLVSGRTANEEMKRTAFDLPMPEKVAG</sequence>
<dbReference type="SMART" id="SM00530">
    <property type="entry name" value="HTH_XRE"/>
    <property type="match status" value="1"/>
</dbReference>
<dbReference type="RefSeq" id="WP_033105870.1">
    <property type="nucleotide sequence ID" value="NZ_JAJVKR010000011.1"/>
</dbReference>
<protein>
    <submittedName>
        <fullName evidence="11">Nucleotidyltransferase domain-containing protein</fullName>
    </submittedName>
</protein>
<evidence type="ECO:0000256" key="2">
    <source>
        <dbReference type="ARBA" id="ARBA00022649"/>
    </source>
</evidence>
<dbReference type="InterPro" id="IPR001387">
    <property type="entry name" value="Cro/C1-type_HTH"/>
</dbReference>
<keyword evidence="6" id="KW-0547">Nucleotide-binding</keyword>
<accession>A0ABV3LD37</accession>
<keyword evidence="12" id="KW-1185">Reference proteome</keyword>
<dbReference type="InterPro" id="IPR043519">
    <property type="entry name" value="NT_sf"/>
</dbReference>
<gene>
    <name evidence="11" type="ORF">AB0301_01875</name>
</gene>
<dbReference type="Gene3D" id="3.30.460.10">
    <property type="entry name" value="Beta Polymerase, domain 2"/>
    <property type="match status" value="1"/>
</dbReference>
<keyword evidence="5" id="KW-0479">Metal-binding</keyword>